<name>B7XDF4_BOMMO</name>
<keyword evidence="7" id="KW-0325">Glycoprotein</keyword>
<sequence>MAAKFLVFCGLVSLASATIKLQEIFSWNVVDWNYPDQFSKQQALRTGALIPENALPVGIERWRNKLFVSVPRWRSGIPATLNYIPLDAPYEPSPKLTPYPSFEGNELGNCQTGLTTVYRVKADQCDRLWVLDIGTYGYDKKMDFFIIPIPIFLTYVPSVGSSAYYLRSGTAYCKLA</sequence>
<comment type="function">
    <text evidence="1">Controls the pigmentation pattern of the adult cuticle and larval mouth parts.</text>
</comment>
<dbReference type="AlphaFoldDB" id="B7XDF4"/>
<reference evidence="9" key="1">
    <citation type="journal article" date="2008" name="Genetics">
        <title>yellow and ebony are the responsible genes for the larval color mutants of the silkworm Bombyx mori.</title>
        <authorList>
            <person name="Futahashi R."/>
            <person name="Sato J."/>
            <person name="Meng Y."/>
            <person name="Okamoto S."/>
            <person name="Daimon T."/>
            <person name="Yamamoto K."/>
            <person name="Suetsugu Y."/>
            <person name="Narukawa J."/>
            <person name="Takahashi H."/>
            <person name="Banno Y."/>
            <person name="Katsuma S."/>
            <person name="Shimada T."/>
            <person name="Mita K."/>
            <person name="Fujiwara H."/>
        </authorList>
    </citation>
    <scope>NUCLEOTIDE SEQUENCE</scope>
    <source>
        <strain evidence="9">Chocolate k12</strain>
    </source>
</reference>
<evidence type="ECO:0000256" key="5">
    <source>
        <dbReference type="ARBA" id="ARBA00022525"/>
    </source>
</evidence>
<feature type="chain" id="PRO_5010108608" description="Protein yellow" evidence="8">
    <location>
        <begin position="18"/>
        <end position="176"/>
    </location>
</feature>
<evidence type="ECO:0000256" key="1">
    <source>
        <dbReference type="ARBA" id="ARBA00002855"/>
    </source>
</evidence>
<protein>
    <recommendedName>
        <fullName evidence="4">Protein yellow</fullName>
    </recommendedName>
</protein>
<evidence type="ECO:0000256" key="2">
    <source>
        <dbReference type="ARBA" id="ARBA00004613"/>
    </source>
</evidence>
<dbReference type="Gene3D" id="2.120.10.30">
    <property type="entry name" value="TolB, C-terminal domain"/>
    <property type="match status" value="1"/>
</dbReference>
<organism evidence="9">
    <name type="scientific">Bombyx mori</name>
    <name type="common">Silk moth</name>
    <dbReference type="NCBI Taxonomy" id="7091"/>
    <lineage>
        <taxon>Eukaryota</taxon>
        <taxon>Metazoa</taxon>
        <taxon>Ecdysozoa</taxon>
        <taxon>Arthropoda</taxon>
        <taxon>Hexapoda</taxon>
        <taxon>Insecta</taxon>
        <taxon>Pterygota</taxon>
        <taxon>Neoptera</taxon>
        <taxon>Endopterygota</taxon>
        <taxon>Lepidoptera</taxon>
        <taxon>Glossata</taxon>
        <taxon>Ditrysia</taxon>
        <taxon>Bombycoidea</taxon>
        <taxon>Bombycidae</taxon>
        <taxon>Bombycinae</taxon>
        <taxon>Bombyx</taxon>
    </lineage>
</organism>
<keyword evidence="6 8" id="KW-0732">Signal</keyword>
<keyword evidence="5" id="KW-0964">Secreted</keyword>
<evidence type="ECO:0000256" key="7">
    <source>
        <dbReference type="ARBA" id="ARBA00023180"/>
    </source>
</evidence>
<evidence type="ECO:0000256" key="6">
    <source>
        <dbReference type="ARBA" id="ARBA00022729"/>
    </source>
</evidence>
<evidence type="ECO:0000256" key="4">
    <source>
        <dbReference type="ARBA" id="ARBA00014360"/>
    </source>
</evidence>
<dbReference type="InterPro" id="IPR011042">
    <property type="entry name" value="6-blade_b-propeller_TolB-like"/>
</dbReference>
<dbReference type="Pfam" id="PF03022">
    <property type="entry name" value="MRJP"/>
    <property type="match status" value="1"/>
</dbReference>
<evidence type="ECO:0000256" key="8">
    <source>
        <dbReference type="SAM" id="SignalP"/>
    </source>
</evidence>
<proteinExistence type="evidence at transcript level"/>
<dbReference type="PANTHER" id="PTHR10009">
    <property type="entry name" value="PROTEIN YELLOW-RELATED"/>
    <property type="match status" value="1"/>
</dbReference>
<dbReference type="EMBL" id="AB455233">
    <property type="protein sequence ID" value="BAH11158.1"/>
    <property type="molecule type" value="Genomic_DNA"/>
</dbReference>
<comment type="similarity">
    <text evidence="3">Belongs to the major royal jelly protein family.</text>
</comment>
<evidence type="ECO:0000256" key="3">
    <source>
        <dbReference type="ARBA" id="ARBA00009127"/>
    </source>
</evidence>
<feature type="signal peptide" evidence="8">
    <location>
        <begin position="1"/>
        <end position="17"/>
    </location>
</feature>
<dbReference type="EMBL" id="AB455228">
    <property type="protein sequence ID" value="BAH11153.1"/>
    <property type="molecule type" value="mRNA"/>
</dbReference>
<dbReference type="InterPro" id="IPR017996">
    <property type="entry name" value="MRJP/yellow-related"/>
</dbReference>
<dbReference type="PANTHER" id="PTHR10009:SF14">
    <property type="entry name" value="PROTEIN YELLOW"/>
    <property type="match status" value="1"/>
</dbReference>
<evidence type="ECO:0000313" key="9">
    <source>
        <dbReference type="EMBL" id="BAH11153.1"/>
    </source>
</evidence>
<accession>B7XDF4</accession>
<dbReference type="GO" id="GO:0005576">
    <property type="term" value="C:extracellular region"/>
    <property type="evidence" value="ECO:0007669"/>
    <property type="project" value="UniProtKB-SubCell"/>
</dbReference>
<comment type="subcellular location">
    <subcellularLocation>
        <location evidence="2">Secreted</location>
    </subcellularLocation>
</comment>